<dbReference type="GO" id="GO:0006646">
    <property type="term" value="P:phosphatidylethanolamine biosynthetic process"/>
    <property type="evidence" value="ECO:0007669"/>
    <property type="project" value="UniProtKB-UniRule"/>
</dbReference>
<feature type="transmembrane region" description="Helical" evidence="12">
    <location>
        <begin position="16"/>
        <end position="35"/>
    </location>
</feature>
<accession>A0A940DMX7</accession>
<feature type="chain" id="PRO_5038184446" description="Phosphatidylserine decarboxylase beta chain" evidence="11">
    <location>
        <begin position="1"/>
        <end position="196"/>
    </location>
</feature>
<keyword evidence="8 11" id="KW-0456">Lyase</keyword>
<evidence type="ECO:0000256" key="1">
    <source>
        <dbReference type="ARBA" id="ARBA00022475"/>
    </source>
</evidence>
<keyword evidence="2 11" id="KW-0444">Lipid biosynthesis</keyword>
<evidence type="ECO:0000256" key="11">
    <source>
        <dbReference type="HAMAP-Rule" id="MF_00664"/>
    </source>
</evidence>
<keyword evidence="12" id="KW-1133">Transmembrane helix</keyword>
<sequence length="229" mass="26203">MKNRKYRKIKIHKEGYAILFSLLSVLLASNIIVYIESPTRAIFVLNLLISVATFSFFLYFFRNPSRQADIDDPNLVIAPADGRIVVTEPTELYEYFDGKRMIQVSIFMSVFSVHANWYPINGMVRYSRHHSGRHVAAYLPKSSHENEHSSVVIQSENNHLIMVRQIAGALARRIITYAAPNHACHLNEHLGFIKFGSRVDIFLPEESEIFVQIGDQTRGNETIIARLPD</sequence>
<comment type="cofactor">
    <cofactor evidence="11">
        <name>pyruvate</name>
        <dbReference type="ChEBI" id="CHEBI:15361"/>
    </cofactor>
    <text evidence="11">Binds 1 pyruvoyl group covalently per subunit.</text>
</comment>
<evidence type="ECO:0000256" key="3">
    <source>
        <dbReference type="ARBA" id="ARBA00022793"/>
    </source>
</evidence>
<evidence type="ECO:0000313" key="14">
    <source>
        <dbReference type="Proteomes" id="UP000712007"/>
    </source>
</evidence>
<dbReference type="AlphaFoldDB" id="A0A940DMX7"/>
<keyword evidence="10 11" id="KW-0670">Pyruvate</keyword>
<dbReference type="EMBL" id="JADIMV010000104">
    <property type="protein sequence ID" value="MBO8440214.1"/>
    <property type="molecule type" value="Genomic_DNA"/>
</dbReference>
<dbReference type="InterPro" id="IPR033175">
    <property type="entry name" value="PSD-A"/>
</dbReference>
<keyword evidence="7 11" id="KW-0594">Phospholipid biosynthesis</keyword>
<dbReference type="InterPro" id="IPR003817">
    <property type="entry name" value="PS_Dcarbxylase"/>
</dbReference>
<evidence type="ECO:0000256" key="7">
    <source>
        <dbReference type="ARBA" id="ARBA00023209"/>
    </source>
</evidence>
<gene>
    <name evidence="11" type="primary">psd</name>
    <name evidence="13" type="ORF">IAC51_06140</name>
</gene>
<dbReference type="GO" id="GO:0004609">
    <property type="term" value="F:phosphatidylserine decarboxylase activity"/>
    <property type="evidence" value="ECO:0007669"/>
    <property type="project" value="UniProtKB-UniRule"/>
</dbReference>
<feature type="active site" description="Schiff-base intermediate with substrate; via pyruvic acid" evidence="11">
    <location>
        <position position="197"/>
    </location>
</feature>
<feature type="modified residue" description="Pyruvic acid (Ser); by autocatalysis" evidence="11">
    <location>
        <position position="197"/>
    </location>
</feature>
<comment type="caution">
    <text evidence="13">The sequence shown here is derived from an EMBL/GenBank/DDBJ whole genome shotgun (WGS) entry which is preliminary data.</text>
</comment>
<comment type="catalytic activity">
    <reaction evidence="11">
        <text>a 1,2-diacyl-sn-glycero-3-phospho-L-serine + H(+) = a 1,2-diacyl-sn-glycero-3-phosphoethanolamine + CO2</text>
        <dbReference type="Rhea" id="RHEA:20828"/>
        <dbReference type="ChEBI" id="CHEBI:15378"/>
        <dbReference type="ChEBI" id="CHEBI:16526"/>
        <dbReference type="ChEBI" id="CHEBI:57262"/>
        <dbReference type="ChEBI" id="CHEBI:64612"/>
        <dbReference type="EC" id="4.1.1.65"/>
    </reaction>
</comment>
<evidence type="ECO:0000313" key="13">
    <source>
        <dbReference type="EMBL" id="MBO8440214.1"/>
    </source>
</evidence>
<dbReference type="PANTHER" id="PTHR35809:SF1">
    <property type="entry name" value="ARCHAETIDYLSERINE DECARBOXYLASE PROENZYME-RELATED"/>
    <property type="match status" value="1"/>
</dbReference>
<dbReference type="GO" id="GO:0005886">
    <property type="term" value="C:plasma membrane"/>
    <property type="evidence" value="ECO:0007669"/>
    <property type="project" value="UniProtKB-SubCell"/>
</dbReference>
<reference evidence="13" key="2">
    <citation type="journal article" date="2021" name="PeerJ">
        <title>Extensive microbial diversity within the chicken gut microbiome revealed by metagenomics and culture.</title>
        <authorList>
            <person name="Gilroy R."/>
            <person name="Ravi A."/>
            <person name="Getino M."/>
            <person name="Pursley I."/>
            <person name="Horton D.L."/>
            <person name="Alikhan N.F."/>
            <person name="Baker D."/>
            <person name="Gharbi K."/>
            <person name="Hall N."/>
            <person name="Watson M."/>
            <person name="Adriaenssens E.M."/>
            <person name="Foster-Nyarko E."/>
            <person name="Jarju S."/>
            <person name="Secka A."/>
            <person name="Antonio M."/>
            <person name="Oren A."/>
            <person name="Chaudhuri R.R."/>
            <person name="La Ragione R."/>
            <person name="Hildebrand F."/>
            <person name="Pallen M.J."/>
        </authorList>
    </citation>
    <scope>NUCLEOTIDE SEQUENCE</scope>
    <source>
        <strain evidence="13">3924</strain>
    </source>
</reference>
<dbReference type="HAMAP" id="MF_00664">
    <property type="entry name" value="PS_decarb_PSD_A"/>
    <property type="match status" value="1"/>
</dbReference>
<keyword evidence="6 11" id="KW-0865">Zymogen</keyword>
<comment type="similarity">
    <text evidence="11">Belongs to the phosphatidylserine decarboxylase family. PSD-A subfamily.</text>
</comment>
<dbReference type="Pfam" id="PF02666">
    <property type="entry name" value="PS_Dcarbxylase"/>
    <property type="match status" value="1"/>
</dbReference>
<organism evidence="13 14">
    <name type="scientific">Candidatus Aphodosoma intestinipullorum</name>
    <dbReference type="NCBI Taxonomy" id="2840674"/>
    <lineage>
        <taxon>Bacteria</taxon>
        <taxon>Pseudomonadati</taxon>
        <taxon>Bacteroidota</taxon>
        <taxon>Bacteroidia</taxon>
        <taxon>Bacteroidales</taxon>
        <taxon>Candidatus Aphodosoma</taxon>
    </lineage>
</organism>
<evidence type="ECO:0000256" key="2">
    <source>
        <dbReference type="ARBA" id="ARBA00022516"/>
    </source>
</evidence>
<evidence type="ECO:0000256" key="6">
    <source>
        <dbReference type="ARBA" id="ARBA00023145"/>
    </source>
</evidence>
<dbReference type="EC" id="4.1.1.65" evidence="11"/>
<feature type="site" description="Cleavage (non-hydrolytic); by autocatalysis" evidence="11">
    <location>
        <begin position="196"/>
        <end position="197"/>
    </location>
</feature>
<feature type="transmembrane region" description="Helical" evidence="12">
    <location>
        <begin position="41"/>
        <end position="61"/>
    </location>
</feature>
<keyword evidence="12" id="KW-0812">Transmembrane</keyword>
<comment type="PTM">
    <text evidence="11">Is synthesized initially as an inactive proenzyme. Formation of the active enzyme involves a self-maturation process in which the active site pyruvoyl group is generated from an internal serine residue via an autocatalytic post-translational modification. Two non-identical subunits are generated from the proenzyme in this reaction, and the pyruvate is formed at the N-terminus of the alpha chain, which is derived from the carboxyl end of the proenzyme. The post-translation cleavage follows an unusual pathway, termed non-hydrolytic serinolysis, in which the side chain hydroxyl group of the serine supplies its oxygen atom to form the C-terminus of the beta chain, while the remainder of the serine residue undergoes an oxidative deamination to produce ammonia and the pyruvoyl prosthetic group on the alpha chain.</text>
</comment>
<evidence type="ECO:0000256" key="9">
    <source>
        <dbReference type="ARBA" id="ARBA00023264"/>
    </source>
</evidence>
<dbReference type="Proteomes" id="UP000712007">
    <property type="component" value="Unassembled WGS sequence"/>
</dbReference>
<keyword evidence="9 11" id="KW-1208">Phospholipid metabolism</keyword>
<name>A0A940DMX7_9BACT</name>
<comment type="function">
    <text evidence="11">Catalyzes the formation of phosphatidylethanolamine (PtdEtn) from phosphatidylserine (PtdSer).</text>
</comment>
<keyword evidence="3 11" id="KW-0210">Decarboxylase</keyword>
<evidence type="ECO:0000256" key="10">
    <source>
        <dbReference type="ARBA" id="ARBA00023317"/>
    </source>
</evidence>
<keyword evidence="1 11" id="KW-1003">Cell membrane</keyword>
<proteinExistence type="inferred from homology"/>
<comment type="pathway">
    <text evidence="11">Phospholipid metabolism; phosphatidylethanolamine biosynthesis; phosphatidylethanolamine from CDP-diacylglycerol: step 2/2.</text>
</comment>
<keyword evidence="5 11" id="KW-0472">Membrane</keyword>
<evidence type="ECO:0000256" key="12">
    <source>
        <dbReference type="SAM" id="Phobius"/>
    </source>
</evidence>
<feature type="chain" id="PRO_5038184445" description="Phosphatidylserine decarboxylase alpha chain" evidence="11">
    <location>
        <begin position="197"/>
        <end position="229"/>
    </location>
</feature>
<evidence type="ECO:0000256" key="5">
    <source>
        <dbReference type="ARBA" id="ARBA00023136"/>
    </source>
</evidence>
<comment type="subunit">
    <text evidence="11">Heterodimer of a large membrane-associated beta subunit and a small pyruvoyl-containing alpha subunit.</text>
</comment>
<dbReference type="PANTHER" id="PTHR35809">
    <property type="entry name" value="ARCHAETIDYLSERINE DECARBOXYLASE PROENZYME-RELATED"/>
    <property type="match status" value="1"/>
</dbReference>
<dbReference type="NCBIfam" id="NF003678">
    <property type="entry name" value="PRK05305.1-2"/>
    <property type="match status" value="1"/>
</dbReference>
<keyword evidence="4 11" id="KW-0443">Lipid metabolism</keyword>
<comment type="subcellular location">
    <subcellularLocation>
        <location evidence="11">Cell membrane</location>
        <topology evidence="11">Peripheral membrane protein</topology>
    </subcellularLocation>
</comment>
<reference evidence="13" key="1">
    <citation type="submission" date="2020-10" db="EMBL/GenBank/DDBJ databases">
        <authorList>
            <person name="Gilroy R."/>
        </authorList>
    </citation>
    <scope>NUCLEOTIDE SEQUENCE</scope>
    <source>
        <strain evidence="13">3924</strain>
    </source>
</reference>
<protein>
    <recommendedName>
        <fullName evidence="11">Phosphatidylserine decarboxylase proenzyme</fullName>
        <ecNumber evidence="11">4.1.1.65</ecNumber>
    </recommendedName>
    <component>
        <recommendedName>
            <fullName evidence="11">Phosphatidylserine decarboxylase alpha chain</fullName>
        </recommendedName>
    </component>
    <component>
        <recommendedName>
            <fullName evidence="11">Phosphatidylserine decarboxylase beta chain</fullName>
        </recommendedName>
    </component>
</protein>
<evidence type="ECO:0000256" key="4">
    <source>
        <dbReference type="ARBA" id="ARBA00023098"/>
    </source>
</evidence>
<evidence type="ECO:0000256" key="8">
    <source>
        <dbReference type="ARBA" id="ARBA00023239"/>
    </source>
</evidence>